<proteinExistence type="predicted"/>
<dbReference type="Pfam" id="PF13801">
    <property type="entry name" value="Metal_resist"/>
    <property type="match status" value="1"/>
</dbReference>
<feature type="signal peptide" evidence="1">
    <location>
        <begin position="1"/>
        <end position="20"/>
    </location>
</feature>
<evidence type="ECO:0000313" key="3">
    <source>
        <dbReference type="Proteomes" id="UP001319121"/>
    </source>
</evidence>
<reference evidence="2 3" key="1">
    <citation type="submission" date="2019-03" db="EMBL/GenBank/DDBJ databases">
        <title>Complete genome sequence of Ferrigenium kumadai strain An22, a microaerophilic iron-oxidizing bacterium isolated from a paddy field soil.</title>
        <authorList>
            <person name="Watanabe T."/>
            <person name="Asakawa S."/>
        </authorList>
    </citation>
    <scope>NUCLEOTIDE SEQUENCE [LARGE SCALE GENOMIC DNA]</scope>
    <source>
        <strain evidence="2 3">An22</strain>
    </source>
</reference>
<gene>
    <name evidence="2" type="ORF">FGKAn22_06980</name>
</gene>
<organism evidence="2 3">
    <name type="scientific">Ferrigenium kumadai</name>
    <dbReference type="NCBI Taxonomy" id="1682490"/>
    <lineage>
        <taxon>Bacteria</taxon>
        <taxon>Pseudomonadati</taxon>
        <taxon>Pseudomonadota</taxon>
        <taxon>Betaproteobacteria</taxon>
        <taxon>Nitrosomonadales</taxon>
        <taxon>Gallionellaceae</taxon>
        <taxon>Ferrigenium</taxon>
    </lineage>
</organism>
<dbReference type="Proteomes" id="UP001319121">
    <property type="component" value="Chromosome"/>
</dbReference>
<accession>A0AAN1VZ86</accession>
<dbReference type="Gene3D" id="1.20.120.1490">
    <property type="match status" value="1"/>
</dbReference>
<name>A0AAN1VZ86_9PROT</name>
<sequence>MNKAKQSALCLIAFTTLAYAGETTTPNQYVGQESRAIKALSADDVESYLAGKGMGLAKAAELNGYPGPSHVLALAGELNLSPAQKQQTEALFRAMEAKAKQIGGALIDEERKLDRLFASKAVTAESLTQTLRRIGELQAQVRQAHLESHLAQTEILTPEQVTTYMKLRGYGSPVKNDEHSGRGHSKG</sequence>
<keyword evidence="1" id="KW-0732">Signal</keyword>
<dbReference type="InterPro" id="IPR025961">
    <property type="entry name" value="Metal_resist"/>
</dbReference>
<keyword evidence="3" id="KW-1185">Reference proteome</keyword>
<dbReference type="RefSeq" id="WP_212786607.1">
    <property type="nucleotide sequence ID" value="NZ_AP019536.1"/>
</dbReference>
<feature type="chain" id="PRO_5043030393" description="Periplasmic heavy metal sensor" evidence="1">
    <location>
        <begin position="21"/>
        <end position="187"/>
    </location>
</feature>
<dbReference type="AlphaFoldDB" id="A0AAN1VZ86"/>
<dbReference type="KEGG" id="fku:FGKAn22_06980"/>
<dbReference type="EMBL" id="AP019536">
    <property type="protein sequence ID" value="BBI99005.1"/>
    <property type="molecule type" value="Genomic_DNA"/>
</dbReference>
<evidence type="ECO:0008006" key="4">
    <source>
        <dbReference type="Google" id="ProtNLM"/>
    </source>
</evidence>
<evidence type="ECO:0000313" key="2">
    <source>
        <dbReference type="EMBL" id="BBI99005.1"/>
    </source>
</evidence>
<evidence type="ECO:0000256" key="1">
    <source>
        <dbReference type="SAM" id="SignalP"/>
    </source>
</evidence>
<protein>
    <recommendedName>
        <fullName evidence="4">Periplasmic heavy metal sensor</fullName>
    </recommendedName>
</protein>